<keyword evidence="3" id="KW-0285">Flavoprotein</keyword>
<comment type="caution">
    <text evidence="11">The sequence shown here is derived from an EMBL/GenBank/DDBJ whole genome shotgun (WGS) entry which is preliminary data.</text>
</comment>
<keyword evidence="9" id="KW-0511">Multifunctional enzyme</keyword>
<keyword evidence="5" id="KW-0949">S-adenosyl-L-methionine</keyword>
<proteinExistence type="predicted"/>
<dbReference type="GO" id="GO:0004808">
    <property type="term" value="F:tRNA (5-methylaminomethyl-2-thiouridylate)(34)-methyltransferase activity"/>
    <property type="evidence" value="ECO:0007669"/>
    <property type="project" value="UniProtKB-EC"/>
</dbReference>
<dbReference type="InterPro" id="IPR036188">
    <property type="entry name" value="FAD/NAD-bd_sf"/>
</dbReference>
<keyword evidence="12" id="KW-1185">Reference proteome</keyword>
<keyword evidence="4 11" id="KW-0808">Transferase</keyword>
<evidence type="ECO:0000256" key="4">
    <source>
        <dbReference type="ARBA" id="ARBA00022679"/>
    </source>
</evidence>
<evidence type="ECO:0000256" key="9">
    <source>
        <dbReference type="ARBA" id="ARBA00023268"/>
    </source>
</evidence>
<feature type="domain" description="FAD dependent oxidoreductase" evidence="10">
    <location>
        <begin position="13"/>
        <end position="361"/>
    </location>
</feature>
<dbReference type="PANTHER" id="PTHR13847:SF283">
    <property type="entry name" value="TRNA 5-METHYLAMINOMETHYL-2-THIOURIDINE BIOSYNTHESIS BIFUNCTIONAL PROTEIN MNMC"/>
    <property type="match status" value="1"/>
</dbReference>
<sequence length="390" mass="40516">AAHTALAPQAREALVLGAGLAGAACAAALRAEGLAVTVLDAAGAPAQCASGNPGGLFHGSVHADDGPHARWNRAAALRAAQGLQGLPWVQHGLLRLAGDANPAALAELLARQALPADYLQALDAQAVAGLSALPLAQSAWHYPGGGALCPADWVRSRLEGCTLRLGQHAQTLQRQAPHWRVLDAQGREIARTELLVLACGHRLPELLRGLDPELADLLQPQRGQVSWLDAGAPGARPRLPVAGGGYVLELPDGRLVCGATSSLDDPDPALREADHQHNLAVWQRLCGVADAGERPLQGRVGWRLLAPDKLPLIGGLPSGAPRHRATQAAHWPRHPGLVVCGALASRGITWAQLAGELAAALALGLPAPVERGLIDAVDPARFAVRKVRQS</sequence>
<evidence type="ECO:0000256" key="6">
    <source>
        <dbReference type="ARBA" id="ARBA00022694"/>
    </source>
</evidence>
<dbReference type="SUPFAM" id="SSF51905">
    <property type="entry name" value="FAD/NAD(P)-binding domain"/>
    <property type="match status" value="1"/>
</dbReference>
<dbReference type="GO" id="GO:0005737">
    <property type="term" value="C:cytoplasm"/>
    <property type="evidence" value="ECO:0007669"/>
    <property type="project" value="TreeGrafter"/>
</dbReference>
<dbReference type="GO" id="GO:0008033">
    <property type="term" value="P:tRNA processing"/>
    <property type="evidence" value="ECO:0007669"/>
    <property type="project" value="UniProtKB-KW"/>
</dbReference>
<dbReference type="InterPro" id="IPR006076">
    <property type="entry name" value="FAD-dep_OxRdtase"/>
</dbReference>
<reference evidence="11" key="1">
    <citation type="submission" date="2020-12" db="EMBL/GenBank/DDBJ databases">
        <title>The genome sequence of Inhella sp. 1Y17.</title>
        <authorList>
            <person name="Liu Y."/>
        </authorList>
    </citation>
    <scope>NUCLEOTIDE SEQUENCE</scope>
    <source>
        <strain evidence="11">1Y17</strain>
    </source>
</reference>
<feature type="non-terminal residue" evidence="11">
    <location>
        <position position="1"/>
    </location>
</feature>
<evidence type="ECO:0000256" key="1">
    <source>
        <dbReference type="ARBA" id="ARBA00022490"/>
    </source>
</evidence>
<keyword evidence="6" id="KW-0819">tRNA processing</keyword>
<organism evidence="11 12">
    <name type="scientific">Inhella proteolytica</name>
    <dbReference type="NCBI Taxonomy" id="2795029"/>
    <lineage>
        <taxon>Bacteria</taxon>
        <taxon>Pseudomonadati</taxon>
        <taxon>Pseudomonadota</taxon>
        <taxon>Betaproteobacteria</taxon>
        <taxon>Burkholderiales</taxon>
        <taxon>Sphaerotilaceae</taxon>
        <taxon>Inhella</taxon>
    </lineage>
</organism>
<accession>A0A931IYU9</accession>
<evidence type="ECO:0000259" key="10">
    <source>
        <dbReference type="Pfam" id="PF01266"/>
    </source>
</evidence>
<dbReference type="NCBIfam" id="TIGR03197">
    <property type="entry name" value="MnmC_Cterm"/>
    <property type="match status" value="1"/>
</dbReference>
<dbReference type="Proteomes" id="UP000613266">
    <property type="component" value="Unassembled WGS sequence"/>
</dbReference>
<evidence type="ECO:0000256" key="8">
    <source>
        <dbReference type="ARBA" id="ARBA00023002"/>
    </source>
</evidence>
<dbReference type="EC" id="2.1.1.61" evidence="11"/>
<evidence type="ECO:0000313" key="11">
    <source>
        <dbReference type="EMBL" id="MBH9576294.1"/>
    </source>
</evidence>
<dbReference type="GO" id="GO:0016645">
    <property type="term" value="F:oxidoreductase activity, acting on the CH-NH group of donors"/>
    <property type="evidence" value="ECO:0007669"/>
    <property type="project" value="InterPro"/>
</dbReference>
<dbReference type="Gene3D" id="3.50.50.60">
    <property type="entry name" value="FAD/NAD(P)-binding domain"/>
    <property type="match status" value="1"/>
</dbReference>
<evidence type="ECO:0000256" key="7">
    <source>
        <dbReference type="ARBA" id="ARBA00022827"/>
    </source>
</evidence>
<keyword evidence="1" id="KW-0963">Cytoplasm</keyword>
<evidence type="ECO:0000256" key="5">
    <source>
        <dbReference type="ARBA" id="ARBA00022691"/>
    </source>
</evidence>
<dbReference type="Gene3D" id="3.30.9.10">
    <property type="entry name" value="D-Amino Acid Oxidase, subunit A, domain 2"/>
    <property type="match status" value="1"/>
</dbReference>
<evidence type="ECO:0000256" key="3">
    <source>
        <dbReference type="ARBA" id="ARBA00022630"/>
    </source>
</evidence>
<evidence type="ECO:0000313" key="12">
    <source>
        <dbReference type="Proteomes" id="UP000613266"/>
    </source>
</evidence>
<keyword evidence="7" id="KW-0274">FAD</keyword>
<keyword evidence="8" id="KW-0560">Oxidoreductase</keyword>
<evidence type="ECO:0000256" key="2">
    <source>
        <dbReference type="ARBA" id="ARBA00022603"/>
    </source>
</evidence>
<name>A0A931IYU9_9BURK</name>
<dbReference type="PANTHER" id="PTHR13847">
    <property type="entry name" value="SARCOSINE DEHYDROGENASE-RELATED"/>
    <property type="match status" value="1"/>
</dbReference>
<dbReference type="RefSeq" id="WP_198109917.1">
    <property type="nucleotide sequence ID" value="NZ_JAEDAK010000003.1"/>
</dbReference>
<dbReference type="EMBL" id="JAEDAK010000003">
    <property type="protein sequence ID" value="MBH9576294.1"/>
    <property type="molecule type" value="Genomic_DNA"/>
</dbReference>
<dbReference type="InterPro" id="IPR017610">
    <property type="entry name" value="tRNA_S-uridine_synth_MnmC_C"/>
</dbReference>
<keyword evidence="2 11" id="KW-0489">Methyltransferase</keyword>
<dbReference type="AlphaFoldDB" id="A0A931IYU9"/>
<dbReference type="Pfam" id="PF01266">
    <property type="entry name" value="DAO"/>
    <property type="match status" value="1"/>
</dbReference>
<dbReference type="SUPFAM" id="SSF54373">
    <property type="entry name" value="FAD-linked reductases, C-terminal domain"/>
    <property type="match status" value="1"/>
</dbReference>
<protein>
    <submittedName>
        <fullName evidence="11">FAD-dependent 5-carboxymethylaminomethyl-2-thiouridine(34) oxidoreductase MnmC</fullName>
        <ecNumber evidence="11">2.1.1.61</ecNumber>
    </submittedName>
</protein>
<gene>
    <name evidence="11" type="primary">mnmC</name>
    <name evidence="11" type="ORF">I7X39_05160</name>
</gene>
<dbReference type="GO" id="GO:0032259">
    <property type="term" value="P:methylation"/>
    <property type="evidence" value="ECO:0007669"/>
    <property type="project" value="UniProtKB-KW"/>
</dbReference>